<name>A0A5J5GC05_9BACL</name>
<organism evidence="1 2">
    <name type="scientific">Paenibacillus spiritus</name>
    <dbReference type="NCBI Taxonomy" id="2496557"/>
    <lineage>
        <taxon>Bacteria</taxon>
        <taxon>Bacillati</taxon>
        <taxon>Bacillota</taxon>
        <taxon>Bacilli</taxon>
        <taxon>Bacillales</taxon>
        <taxon>Paenibacillaceae</taxon>
        <taxon>Paenibacillus</taxon>
    </lineage>
</organism>
<dbReference type="EMBL" id="VYKK01000008">
    <property type="protein sequence ID" value="KAA9005342.1"/>
    <property type="molecule type" value="Genomic_DNA"/>
</dbReference>
<proteinExistence type="predicted"/>
<sequence length="78" mass="8889">MQSTHMQPLSAKELEYISDSISNEDLLLKQYAATAGVTQNPTVRQLCQQHIQSHHHHMGMLIDLLQQHQQYAPTQPQA</sequence>
<dbReference type="SUPFAM" id="SSF47240">
    <property type="entry name" value="Ferritin-like"/>
    <property type="match status" value="1"/>
</dbReference>
<dbReference type="AlphaFoldDB" id="A0A5J5GC05"/>
<evidence type="ECO:0008006" key="3">
    <source>
        <dbReference type="Google" id="ProtNLM"/>
    </source>
</evidence>
<dbReference type="Gene3D" id="1.20.1260.10">
    <property type="match status" value="1"/>
</dbReference>
<gene>
    <name evidence="1" type="ORF">F4V43_07660</name>
</gene>
<protein>
    <recommendedName>
        <fullName evidence="3">Spore coat protein</fullName>
    </recommendedName>
</protein>
<dbReference type="InterPro" id="IPR009078">
    <property type="entry name" value="Ferritin-like_SF"/>
</dbReference>
<dbReference type="Proteomes" id="UP000367750">
    <property type="component" value="Unassembled WGS sequence"/>
</dbReference>
<accession>A0A5J5GC05</accession>
<keyword evidence="2" id="KW-1185">Reference proteome</keyword>
<evidence type="ECO:0000313" key="1">
    <source>
        <dbReference type="EMBL" id="KAA9005342.1"/>
    </source>
</evidence>
<dbReference type="OrthoDB" id="2382349at2"/>
<evidence type="ECO:0000313" key="2">
    <source>
        <dbReference type="Proteomes" id="UP000367750"/>
    </source>
</evidence>
<dbReference type="InterPro" id="IPR012347">
    <property type="entry name" value="Ferritin-like"/>
</dbReference>
<reference evidence="1 2" key="1">
    <citation type="submission" date="2019-09" db="EMBL/GenBank/DDBJ databases">
        <title>Bacillus ochoae sp. nov., Paenibacillus whitsoniae sp. nov., Paenibacillus spiritus sp. nov. Isolated from the Mars Exploration Rover during spacecraft assembly.</title>
        <authorList>
            <person name="Seuylemezian A."/>
            <person name="Vaishampayan P."/>
        </authorList>
    </citation>
    <scope>NUCLEOTIDE SEQUENCE [LARGE SCALE GENOMIC DNA]</scope>
    <source>
        <strain evidence="1 2">MER_111</strain>
    </source>
</reference>
<comment type="caution">
    <text evidence="1">The sequence shown here is derived from an EMBL/GenBank/DDBJ whole genome shotgun (WGS) entry which is preliminary data.</text>
</comment>
<dbReference type="RefSeq" id="WP_150457654.1">
    <property type="nucleotide sequence ID" value="NZ_VYKK01000008.1"/>
</dbReference>